<dbReference type="RefSeq" id="XP_035827801.1">
    <property type="nucleotide sequence ID" value="XM_035971908.1"/>
</dbReference>
<dbReference type="InterPro" id="IPR009686">
    <property type="entry name" value="Senescence/spartin_C"/>
</dbReference>
<dbReference type="RefSeq" id="XP_005106504.1">
    <property type="nucleotide sequence ID" value="XM_005106447.3"/>
</dbReference>
<proteinExistence type="predicted"/>
<keyword evidence="2" id="KW-1185">Reference proteome</keyword>
<dbReference type="InterPro" id="IPR045036">
    <property type="entry name" value="Spartin-like"/>
</dbReference>
<reference evidence="3 4" key="1">
    <citation type="submission" date="2025-05" db="UniProtKB">
        <authorList>
            <consortium name="RefSeq"/>
        </authorList>
    </citation>
    <scope>IDENTIFICATION</scope>
</reference>
<sequence length="402" mass="44265">MDEELMLHRDHNIIISAAEVSEDRMSHRTEIFRIHYGVEIIYISPEGVVSAPSCPSSLVIVSLTRADEGHTQRKGTASVFLQVGDWMYPLVAGSTPALRTVDGAYLFPDNNTKQPGSVVCLKLPERLAERKRSRFERLIESFTALELQRDHSRHNRQGHKNPPQYGTCKLSEIKASSNSDNIVTGAEWIAWGIEKTAEKVGDLIRVGSEKLREQIPPESTECNVDPGMQMAMAVARKTAEGVADFTGFMVAALGEATMFVGRQLAPHVRRQGEKYLPEHMSRTDPWTGKSELDDLAEKTASGIKGFCTVYAALDSAARSMGRSLANETVQVMQHKYGAQVGQLTENAVYTAGSALQCVYNRKCLGAKAVAKRVARDTGKAVVEDINKSPQHTSSYCGSFYKL</sequence>
<protein>
    <submittedName>
        <fullName evidence="3 4">Spartin</fullName>
    </submittedName>
</protein>
<evidence type="ECO:0000313" key="2">
    <source>
        <dbReference type="Proteomes" id="UP000694888"/>
    </source>
</evidence>
<organism evidence="2 4">
    <name type="scientific">Aplysia californica</name>
    <name type="common">California sea hare</name>
    <dbReference type="NCBI Taxonomy" id="6500"/>
    <lineage>
        <taxon>Eukaryota</taxon>
        <taxon>Metazoa</taxon>
        <taxon>Spiralia</taxon>
        <taxon>Lophotrochozoa</taxon>
        <taxon>Mollusca</taxon>
        <taxon>Gastropoda</taxon>
        <taxon>Heterobranchia</taxon>
        <taxon>Euthyneura</taxon>
        <taxon>Tectipleura</taxon>
        <taxon>Aplysiida</taxon>
        <taxon>Aplysioidea</taxon>
        <taxon>Aplysiidae</taxon>
        <taxon>Aplysia</taxon>
    </lineage>
</organism>
<dbReference type="PANTHER" id="PTHR21068">
    <property type="entry name" value="SPARTIN"/>
    <property type="match status" value="1"/>
</dbReference>
<evidence type="ECO:0000313" key="4">
    <source>
        <dbReference type="RefSeq" id="XP_005106505.1"/>
    </source>
</evidence>
<accession>A0ABM0K1F2</accession>
<gene>
    <name evidence="3 4 5" type="primary">LOC101849873</name>
</gene>
<name>A0ABM0K1F2_APLCA</name>
<dbReference type="PANTHER" id="PTHR21068:SF43">
    <property type="entry name" value="SPARTIN"/>
    <property type="match status" value="1"/>
</dbReference>
<feature type="domain" description="Senescence" evidence="1">
    <location>
        <begin position="181"/>
        <end position="374"/>
    </location>
</feature>
<evidence type="ECO:0000313" key="5">
    <source>
        <dbReference type="RefSeq" id="XP_035827801.1"/>
    </source>
</evidence>
<dbReference type="Proteomes" id="UP000694888">
    <property type="component" value="Unplaced"/>
</dbReference>
<dbReference type="Pfam" id="PF06911">
    <property type="entry name" value="Senescence"/>
    <property type="match status" value="1"/>
</dbReference>
<dbReference type="GeneID" id="101849873"/>
<dbReference type="RefSeq" id="XP_005106505.1">
    <property type="nucleotide sequence ID" value="XM_005106448.3"/>
</dbReference>
<evidence type="ECO:0000259" key="1">
    <source>
        <dbReference type="Pfam" id="PF06911"/>
    </source>
</evidence>
<evidence type="ECO:0000313" key="3">
    <source>
        <dbReference type="RefSeq" id="XP_005106504.1"/>
    </source>
</evidence>